<reference evidence="2 3" key="1">
    <citation type="submission" date="2020-03" db="EMBL/GenBank/DDBJ databases">
        <title>Complete genome of Arcanobacterium buesumensis sp. nov. strain 2701.</title>
        <authorList>
            <person name="Borowiak M."/>
            <person name="Alssahen M."/>
            <person name="Laemmler C."/>
            <person name="Malorny B."/>
            <person name="Hassan A."/>
            <person name="Prenger-Berninghoff E."/>
            <person name="Ploetz M."/>
            <person name="Abdulmawjood A."/>
        </authorList>
    </citation>
    <scope>NUCLEOTIDE SEQUENCE [LARGE SCALE GENOMIC DNA]</scope>
    <source>
        <strain evidence="2 3">2701</strain>
    </source>
</reference>
<keyword evidence="1" id="KW-0472">Membrane</keyword>
<feature type="transmembrane region" description="Helical" evidence="1">
    <location>
        <begin position="12"/>
        <end position="37"/>
    </location>
</feature>
<dbReference type="InterPro" id="IPR010699">
    <property type="entry name" value="DUF1275"/>
</dbReference>
<feature type="transmembrane region" description="Helical" evidence="1">
    <location>
        <begin position="77"/>
        <end position="99"/>
    </location>
</feature>
<dbReference type="KEGG" id="arca:HC352_02050"/>
<feature type="transmembrane region" description="Helical" evidence="1">
    <location>
        <begin position="105"/>
        <end position="121"/>
    </location>
</feature>
<gene>
    <name evidence="2" type="ORF">HC352_02050</name>
</gene>
<dbReference type="Proteomes" id="UP000502298">
    <property type="component" value="Chromosome"/>
</dbReference>
<feature type="transmembrane region" description="Helical" evidence="1">
    <location>
        <begin position="164"/>
        <end position="181"/>
    </location>
</feature>
<evidence type="ECO:0000313" key="2">
    <source>
        <dbReference type="EMBL" id="QJC22648.1"/>
    </source>
</evidence>
<keyword evidence="3" id="KW-1185">Reference proteome</keyword>
<keyword evidence="1" id="KW-1133">Transmembrane helix</keyword>
<dbReference type="PANTHER" id="PTHR37314:SF4">
    <property type="entry name" value="UPF0700 TRANSMEMBRANE PROTEIN YOAK"/>
    <property type="match status" value="1"/>
</dbReference>
<dbReference type="EMBL" id="CP050804">
    <property type="protein sequence ID" value="QJC22648.1"/>
    <property type="molecule type" value="Genomic_DNA"/>
</dbReference>
<feature type="transmembrane region" description="Helical" evidence="1">
    <location>
        <begin position="187"/>
        <end position="206"/>
    </location>
</feature>
<dbReference type="Pfam" id="PF06912">
    <property type="entry name" value="DUF1275"/>
    <property type="match status" value="1"/>
</dbReference>
<evidence type="ECO:0000313" key="3">
    <source>
        <dbReference type="Proteomes" id="UP000502298"/>
    </source>
</evidence>
<proteinExistence type="predicted"/>
<organism evidence="2 3">
    <name type="scientific">Arcanobacterium buesumense</name>
    <dbReference type="NCBI Taxonomy" id="2722751"/>
    <lineage>
        <taxon>Bacteria</taxon>
        <taxon>Bacillati</taxon>
        <taxon>Actinomycetota</taxon>
        <taxon>Actinomycetes</taxon>
        <taxon>Actinomycetales</taxon>
        <taxon>Actinomycetaceae</taxon>
        <taxon>Arcanobacterium</taxon>
    </lineage>
</organism>
<dbReference type="AlphaFoldDB" id="A0A6H2ENJ3"/>
<feature type="transmembrane region" description="Helical" evidence="1">
    <location>
        <begin position="43"/>
        <end position="65"/>
    </location>
</feature>
<protein>
    <submittedName>
        <fullName evidence="2">DUF1275 domain-containing protein</fullName>
    </submittedName>
</protein>
<keyword evidence="1" id="KW-0812">Transmembrane</keyword>
<name>A0A6H2ENJ3_9ACTO</name>
<accession>A0A6H2ENJ3</accession>
<dbReference type="PANTHER" id="PTHR37314">
    <property type="entry name" value="SLR0142 PROTEIN"/>
    <property type="match status" value="1"/>
</dbReference>
<sequence>MLWTVVTGLVDAYSYLVLGRVFVANMTGNVVFVGFALGGAPGFTWWASILAICAFIVGAFTGGKLRRSRLGNHRAQFLAAVMTVQLLLMLFAMGTSLLLNSTLQLVGLVATISLLSTSMGLQNASARAIAVPDLTTTVLTLTITGLAGDGSPVGEKEHNVGRRLVSILAMAFGAFVGAGFIVHDLPIAVLIMAVILLSIILWRLLVHSRDTEEWVKR</sequence>
<evidence type="ECO:0000256" key="1">
    <source>
        <dbReference type="SAM" id="Phobius"/>
    </source>
</evidence>